<accession>A0A1G2ATP7</accession>
<dbReference type="STRING" id="1798540.A3B74_00745"/>
<comment type="caution">
    <text evidence="1">The sequence shown here is derived from an EMBL/GenBank/DDBJ whole genome shotgun (WGS) entry which is preliminary data.</text>
</comment>
<dbReference type="EMBL" id="MHKB01000009">
    <property type="protein sequence ID" value="OGY79357.1"/>
    <property type="molecule type" value="Genomic_DNA"/>
</dbReference>
<gene>
    <name evidence="1" type="ORF">A3B74_00745</name>
</gene>
<dbReference type="AlphaFoldDB" id="A0A1G2ATP7"/>
<evidence type="ECO:0000313" key="1">
    <source>
        <dbReference type="EMBL" id="OGY79357.1"/>
    </source>
</evidence>
<reference evidence="1 2" key="1">
    <citation type="journal article" date="2016" name="Nat. Commun.">
        <title>Thousands of microbial genomes shed light on interconnected biogeochemical processes in an aquifer system.</title>
        <authorList>
            <person name="Anantharaman K."/>
            <person name="Brown C.T."/>
            <person name="Hug L.A."/>
            <person name="Sharon I."/>
            <person name="Castelle C.J."/>
            <person name="Probst A.J."/>
            <person name="Thomas B.C."/>
            <person name="Singh A."/>
            <person name="Wilkins M.J."/>
            <person name="Karaoz U."/>
            <person name="Brodie E.L."/>
            <person name="Williams K.H."/>
            <person name="Hubbard S.S."/>
            <person name="Banfield J.F."/>
        </authorList>
    </citation>
    <scope>NUCLEOTIDE SEQUENCE [LARGE SCALE GENOMIC DNA]</scope>
</reference>
<sequence length="377" mass="41318">MQNKYIFFPILALLLVFPFRFAEAKTYVSINGISNGVALYAYKGPELLNKLAKVVKSGGSIAQAKARALFKKHTITIGNVVKSKGTQGDAESTHVRAGSLFFGKAKFKAAKKGQTVKNFPIVYHVDGDLKCYIPDEDVPEDYAIAYVETQVRFNNDDKFIGSALVDGRTGFDGGDGDLAGKFTEKDEYNVSIKKDFSVNLGNLKDGKTYPLLFFGATLVSYAADIPVDYCTADFYSTGEFGVSEKNKKSKGNFTFEPAVTVTATPDSQPWDRSDIPDITVYVESSNTTLINTIDVNQVQLFERLGDVGQMQPKSILDTGDFDGDGVSDRGIVFDGLQLYTILQLTTLGHKDNPLLYLIGETTSGTPFAGKFRFETQE</sequence>
<proteinExistence type="predicted"/>
<protein>
    <submittedName>
        <fullName evidence="1">Uncharacterized protein</fullName>
    </submittedName>
</protein>
<dbReference type="Proteomes" id="UP000177165">
    <property type="component" value="Unassembled WGS sequence"/>
</dbReference>
<evidence type="ECO:0000313" key="2">
    <source>
        <dbReference type="Proteomes" id="UP000177165"/>
    </source>
</evidence>
<organism evidence="1 2">
    <name type="scientific">Candidatus Kerfeldbacteria bacterium RIFCSPHIGHO2_02_FULL_42_14</name>
    <dbReference type="NCBI Taxonomy" id="1798540"/>
    <lineage>
        <taxon>Bacteria</taxon>
        <taxon>Candidatus Kerfeldiibacteriota</taxon>
    </lineage>
</organism>
<name>A0A1G2ATP7_9BACT</name>